<gene>
    <name evidence="1" type="ORF">EYF80_061704</name>
</gene>
<dbReference type="Proteomes" id="UP000314294">
    <property type="component" value="Unassembled WGS sequence"/>
</dbReference>
<keyword evidence="2" id="KW-1185">Reference proteome</keyword>
<proteinExistence type="predicted"/>
<evidence type="ECO:0000313" key="2">
    <source>
        <dbReference type="Proteomes" id="UP000314294"/>
    </source>
</evidence>
<accession>A0A4Z2EGT4</accession>
<protein>
    <submittedName>
        <fullName evidence="1">Uncharacterized protein</fullName>
    </submittedName>
</protein>
<dbReference type="EMBL" id="SRLO01007241">
    <property type="protein sequence ID" value="TNN28147.1"/>
    <property type="molecule type" value="Genomic_DNA"/>
</dbReference>
<sequence>MTTCCTDSSRHQLQQPAQLHGVGVLRHHGQVGQREVGHLLSQDLTDGSELLLLRAQNVNT</sequence>
<reference evidence="1 2" key="1">
    <citation type="submission" date="2019-03" db="EMBL/GenBank/DDBJ databases">
        <title>First draft genome of Liparis tanakae, snailfish: a comprehensive survey of snailfish specific genes.</title>
        <authorList>
            <person name="Kim W."/>
            <person name="Song I."/>
            <person name="Jeong J.-H."/>
            <person name="Kim D."/>
            <person name="Kim S."/>
            <person name="Ryu S."/>
            <person name="Song J.Y."/>
            <person name="Lee S.K."/>
        </authorList>
    </citation>
    <scope>NUCLEOTIDE SEQUENCE [LARGE SCALE GENOMIC DNA]</scope>
    <source>
        <tissue evidence="1">Muscle</tissue>
    </source>
</reference>
<organism evidence="1 2">
    <name type="scientific">Liparis tanakae</name>
    <name type="common">Tanaka's snailfish</name>
    <dbReference type="NCBI Taxonomy" id="230148"/>
    <lineage>
        <taxon>Eukaryota</taxon>
        <taxon>Metazoa</taxon>
        <taxon>Chordata</taxon>
        <taxon>Craniata</taxon>
        <taxon>Vertebrata</taxon>
        <taxon>Euteleostomi</taxon>
        <taxon>Actinopterygii</taxon>
        <taxon>Neopterygii</taxon>
        <taxon>Teleostei</taxon>
        <taxon>Neoteleostei</taxon>
        <taxon>Acanthomorphata</taxon>
        <taxon>Eupercaria</taxon>
        <taxon>Perciformes</taxon>
        <taxon>Cottioidei</taxon>
        <taxon>Cottales</taxon>
        <taxon>Liparidae</taxon>
        <taxon>Liparis</taxon>
    </lineage>
</organism>
<dbReference type="AlphaFoldDB" id="A0A4Z2EGT4"/>
<comment type="caution">
    <text evidence="1">The sequence shown here is derived from an EMBL/GenBank/DDBJ whole genome shotgun (WGS) entry which is preliminary data.</text>
</comment>
<name>A0A4Z2EGT4_9TELE</name>
<evidence type="ECO:0000313" key="1">
    <source>
        <dbReference type="EMBL" id="TNN28147.1"/>
    </source>
</evidence>